<protein>
    <recommendedName>
        <fullName evidence="4">Glycosyltransferase RgtA/B/C/D-like domain-containing protein</fullName>
    </recommendedName>
</protein>
<comment type="caution">
    <text evidence="2">The sequence shown here is derived from an EMBL/GenBank/DDBJ whole genome shotgun (WGS) entry which is preliminary data.</text>
</comment>
<feature type="transmembrane region" description="Helical" evidence="1">
    <location>
        <begin position="316"/>
        <end position="335"/>
    </location>
</feature>
<evidence type="ECO:0000256" key="1">
    <source>
        <dbReference type="SAM" id="Phobius"/>
    </source>
</evidence>
<evidence type="ECO:0000313" key="3">
    <source>
        <dbReference type="Proteomes" id="UP000230707"/>
    </source>
</evidence>
<reference evidence="2 3" key="1">
    <citation type="submission" date="2017-09" db="EMBL/GenBank/DDBJ databases">
        <title>Depth-based differentiation of microbial function through sediment-hosted aquifers and enrichment of novel symbionts in the deep terrestrial subsurface.</title>
        <authorList>
            <person name="Probst A.J."/>
            <person name="Ladd B."/>
            <person name="Jarett J.K."/>
            <person name="Geller-Mcgrath D.E."/>
            <person name="Sieber C.M."/>
            <person name="Emerson J.B."/>
            <person name="Anantharaman K."/>
            <person name="Thomas B.C."/>
            <person name="Malmstrom R."/>
            <person name="Stieglmeier M."/>
            <person name="Klingl A."/>
            <person name="Woyke T."/>
            <person name="Ryan C.M."/>
            <person name="Banfield J.F."/>
        </authorList>
    </citation>
    <scope>NUCLEOTIDE SEQUENCE [LARGE SCALE GENOMIC DNA]</scope>
    <source>
        <strain evidence="2">CG11_big_fil_rev_8_21_14_0_20_37_11</strain>
    </source>
</reference>
<keyword evidence="1" id="KW-0812">Transmembrane</keyword>
<evidence type="ECO:0000313" key="2">
    <source>
        <dbReference type="EMBL" id="PIR08787.1"/>
    </source>
</evidence>
<feature type="transmembrane region" description="Helical" evidence="1">
    <location>
        <begin position="377"/>
        <end position="404"/>
    </location>
</feature>
<sequence length="546" mass="63433">MQRKLITISLLFVLLSFIPSFWEIYKSSSLPKDRTFSLEHNYLFDYNFYLSRIREGQEGRLLVSEKYYNLPHPSSLFQILYLSLGKIGGILKLSSPDIYHLARFTFGFLFLYLTGRFIGRFFRNKWQIFAFLLVVTGSSWPILLKVGDFWRFAGHMGWWSAIDSLQRITFIPHVVFGQMFILLFIWRYSRSFHRKSIYAQIGWGFAGFALGIIFPPTLLVVYVTFAVMTIFEGLEKEKGWFSGLVVPRIIFILLSISSFIYLRMMFSVSPWSELALFDVKHRTLVPYWDYALALGPCLPFGILGLITVFVRRNKKFIPLISWVFAVALLFILFEYVPEQSPLRFTEASINIPLGILSLYFFYAVVEKISSRKKSYIRLLQSLVYSVIIFILLMGFGVMVSSLLWQTDQAEAKRQSGWLTPVGTQIAYPLKDFMDAIAFLDKNTEKNSIVLTYITAGNYIPAYAGNYVYIGHANTPGENDKEKIAERFYKGEMGKDEVEKFLRQERISSVFFGPQERSLGGLEDLERKYPFLQSIYQNKQVMIYKTF</sequence>
<accession>A0A2H0NIT8</accession>
<keyword evidence="1" id="KW-0472">Membrane</keyword>
<feature type="transmembrane region" description="Helical" evidence="1">
    <location>
        <begin position="240"/>
        <end position="262"/>
    </location>
</feature>
<gene>
    <name evidence="2" type="ORF">COV53_01145</name>
</gene>
<organism evidence="2 3">
    <name type="scientific">Candidatus Gottesmanbacteria bacterium CG11_big_fil_rev_8_21_14_0_20_37_11</name>
    <dbReference type="NCBI Taxonomy" id="1974575"/>
    <lineage>
        <taxon>Bacteria</taxon>
        <taxon>Candidatus Gottesmaniibacteriota</taxon>
    </lineage>
</organism>
<feature type="transmembrane region" description="Helical" evidence="1">
    <location>
        <begin position="128"/>
        <end position="147"/>
    </location>
</feature>
<proteinExistence type="predicted"/>
<feature type="transmembrane region" description="Helical" evidence="1">
    <location>
        <begin position="347"/>
        <end position="365"/>
    </location>
</feature>
<feature type="transmembrane region" description="Helical" evidence="1">
    <location>
        <begin position="101"/>
        <end position="122"/>
    </location>
</feature>
<dbReference type="Proteomes" id="UP000230707">
    <property type="component" value="Unassembled WGS sequence"/>
</dbReference>
<dbReference type="AlphaFoldDB" id="A0A2H0NIT8"/>
<feature type="transmembrane region" description="Helical" evidence="1">
    <location>
        <begin position="168"/>
        <end position="189"/>
    </location>
</feature>
<evidence type="ECO:0008006" key="4">
    <source>
        <dbReference type="Google" id="ProtNLM"/>
    </source>
</evidence>
<feature type="transmembrane region" description="Helical" evidence="1">
    <location>
        <begin position="201"/>
        <end position="228"/>
    </location>
</feature>
<dbReference type="EMBL" id="PCWS01000023">
    <property type="protein sequence ID" value="PIR08787.1"/>
    <property type="molecule type" value="Genomic_DNA"/>
</dbReference>
<name>A0A2H0NIT8_9BACT</name>
<feature type="transmembrane region" description="Helical" evidence="1">
    <location>
        <begin position="76"/>
        <end position="94"/>
    </location>
</feature>
<feature type="transmembrane region" description="Helical" evidence="1">
    <location>
        <begin position="290"/>
        <end position="309"/>
    </location>
</feature>
<keyword evidence="1" id="KW-1133">Transmembrane helix</keyword>